<dbReference type="InterPro" id="IPR051681">
    <property type="entry name" value="Ser/Thr_Kinases-Pseudokinases"/>
</dbReference>
<dbReference type="PROSITE" id="PS00108">
    <property type="entry name" value="PROTEIN_KINASE_ST"/>
    <property type="match status" value="1"/>
</dbReference>
<dbReference type="InParanoid" id="A0A067LX21"/>
<dbReference type="PANTHER" id="PTHR44329">
    <property type="entry name" value="SERINE/THREONINE-PROTEIN KINASE TNNI3K-RELATED"/>
    <property type="match status" value="1"/>
</dbReference>
<dbReference type="STRING" id="930990.A0A067LX21"/>
<dbReference type="Gene3D" id="1.10.510.10">
    <property type="entry name" value="Transferase(Phosphotransferase) domain 1"/>
    <property type="match status" value="1"/>
</dbReference>
<keyword evidence="5" id="KW-1185">Reference proteome</keyword>
<keyword evidence="1" id="KW-0547">Nucleotide-binding</keyword>
<dbReference type="SMART" id="SM00220">
    <property type="entry name" value="S_TKc"/>
    <property type="match status" value="1"/>
</dbReference>
<dbReference type="InterPro" id="IPR008271">
    <property type="entry name" value="Ser/Thr_kinase_AS"/>
</dbReference>
<evidence type="ECO:0000313" key="4">
    <source>
        <dbReference type="EMBL" id="KDQ06850.1"/>
    </source>
</evidence>
<dbReference type="PROSITE" id="PS50011">
    <property type="entry name" value="PROTEIN_KINASE_DOM"/>
    <property type="match status" value="1"/>
</dbReference>
<dbReference type="GO" id="GO:0005524">
    <property type="term" value="F:ATP binding"/>
    <property type="evidence" value="ECO:0007669"/>
    <property type="project" value="UniProtKB-KW"/>
</dbReference>
<dbReference type="EMBL" id="KL198121">
    <property type="protein sequence ID" value="KDQ06850.1"/>
    <property type="molecule type" value="Genomic_DNA"/>
</dbReference>
<sequence length="324" mass="36274">MWCIASKPIKRESSFSCPFLLRVKMDLSGTVHKLDEQPVAHGGFSDIYRGILVKPPRAQQVAIKVIVTRHSNRETDRRIQRRLAREILTWENLDHPGVIKLLGICSGFGRFPALVSPWRNLVREVIAAVDYLHGLQPPVVHGDIKATNVLIKDDGEACLADFGLSRFIESVSTGLTTTVFSGTPRWMAPELFFPSKDEVAPVTKEGDVYAFGCLAVEILTDQWPWYGIQSDREVMLKVHEGQMSPRPESELALRELTDELWELITSCWSYKPSERPRATTIHNRLLSITVAEPLSGQNASIGLPPTAEGRAVRHVCEIYLVLLG</sequence>
<protein>
    <recommendedName>
        <fullName evidence="3">Protein kinase domain-containing protein</fullName>
    </recommendedName>
</protein>
<dbReference type="InterPro" id="IPR001245">
    <property type="entry name" value="Ser-Thr/Tyr_kinase_cat_dom"/>
</dbReference>
<dbReference type="OrthoDB" id="4062651at2759"/>
<evidence type="ECO:0000259" key="3">
    <source>
        <dbReference type="PROSITE" id="PS50011"/>
    </source>
</evidence>
<dbReference type="Pfam" id="PF00069">
    <property type="entry name" value="Pkinase"/>
    <property type="match status" value="1"/>
</dbReference>
<reference evidence="5" key="1">
    <citation type="journal article" date="2014" name="Proc. Natl. Acad. Sci. U.S.A.">
        <title>Extensive sampling of basidiomycete genomes demonstrates inadequacy of the white-rot/brown-rot paradigm for wood decay fungi.</title>
        <authorList>
            <person name="Riley R."/>
            <person name="Salamov A.A."/>
            <person name="Brown D.W."/>
            <person name="Nagy L.G."/>
            <person name="Floudas D."/>
            <person name="Held B.W."/>
            <person name="Levasseur A."/>
            <person name="Lombard V."/>
            <person name="Morin E."/>
            <person name="Otillar R."/>
            <person name="Lindquist E.A."/>
            <person name="Sun H."/>
            <person name="LaButti K.M."/>
            <person name="Schmutz J."/>
            <person name="Jabbour D."/>
            <person name="Luo H."/>
            <person name="Baker S.E."/>
            <person name="Pisabarro A.G."/>
            <person name="Walton J.D."/>
            <person name="Blanchette R.A."/>
            <person name="Henrissat B."/>
            <person name="Martin F."/>
            <person name="Cullen D."/>
            <person name="Hibbett D.S."/>
            <person name="Grigoriev I.V."/>
        </authorList>
    </citation>
    <scope>NUCLEOTIDE SEQUENCE [LARGE SCALE GENOMIC DNA]</scope>
    <source>
        <strain evidence="5">FD-172 SS1</strain>
    </source>
</reference>
<gene>
    <name evidence="4" type="ORF">BOTBODRAFT_233332</name>
</gene>
<feature type="domain" description="Protein kinase" evidence="3">
    <location>
        <begin position="33"/>
        <end position="285"/>
    </location>
</feature>
<dbReference type="AlphaFoldDB" id="A0A067LX21"/>
<dbReference type="Gene3D" id="3.30.200.20">
    <property type="entry name" value="Phosphorylase Kinase, domain 1"/>
    <property type="match status" value="1"/>
</dbReference>
<evidence type="ECO:0000256" key="2">
    <source>
        <dbReference type="ARBA" id="ARBA00022840"/>
    </source>
</evidence>
<dbReference type="PANTHER" id="PTHR44329:SF298">
    <property type="entry name" value="MIXED LINEAGE KINASE DOMAIN-LIKE PROTEIN"/>
    <property type="match status" value="1"/>
</dbReference>
<name>A0A067LX21_BOTB1</name>
<organism evidence="4 5">
    <name type="scientific">Botryobasidium botryosum (strain FD-172 SS1)</name>
    <dbReference type="NCBI Taxonomy" id="930990"/>
    <lineage>
        <taxon>Eukaryota</taxon>
        <taxon>Fungi</taxon>
        <taxon>Dikarya</taxon>
        <taxon>Basidiomycota</taxon>
        <taxon>Agaricomycotina</taxon>
        <taxon>Agaricomycetes</taxon>
        <taxon>Cantharellales</taxon>
        <taxon>Botryobasidiaceae</taxon>
        <taxon>Botryobasidium</taxon>
    </lineage>
</organism>
<evidence type="ECO:0000256" key="1">
    <source>
        <dbReference type="ARBA" id="ARBA00022741"/>
    </source>
</evidence>
<keyword evidence="2" id="KW-0067">ATP-binding</keyword>
<accession>A0A067LX21</accession>
<dbReference type="SUPFAM" id="SSF56112">
    <property type="entry name" value="Protein kinase-like (PK-like)"/>
    <property type="match status" value="1"/>
</dbReference>
<dbReference type="InterPro" id="IPR011009">
    <property type="entry name" value="Kinase-like_dom_sf"/>
</dbReference>
<dbReference type="GO" id="GO:0004674">
    <property type="term" value="F:protein serine/threonine kinase activity"/>
    <property type="evidence" value="ECO:0007669"/>
    <property type="project" value="TreeGrafter"/>
</dbReference>
<dbReference type="InterPro" id="IPR000719">
    <property type="entry name" value="Prot_kinase_dom"/>
</dbReference>
<dbReference type="Pfam" id="PF07714">
    <property type="entry name" value="PK_Tyr_Ser-Thr"/>
    <property type="match status" value="1"/>
</dbReference>
<dbReference type="Proteomes" id="UP000027195">
    <property type="component" value="Unassembled WGS sequence"/>
</dbReference>
<proteinExistence type="predicted"/>
<evidence type="ECO:0000313" key="5">
    <source>
        <dbReference type="Proteomes" id="UP000027195"/>
    </source>
</evidence>
<dbReference type="HOGENOM" id="CLU_000288_7_18_1"/>